<dbReference type="InterPro" id="IPR025306">
    <property type="entry name" value="Zn-bnd_dom_prob"/>
</dbReference>
<gene>
    <name evidence="3" type="ORF">DEAC_c09730</name>
</gene>
<dbReference type="PATRIC" id="fig|476652.3.peg.1003"/>
<dbReference type="Pfam" id="PF23477">
    <property type="entry name" value="zf_Tbcl_2"/>
    <property type="match status" value="1"/>
</dbReference>
<reference evidence="3 4" key="1">
    <citation type="submission" date="2015-06" db="EMBL/GenBank/DDBJ databases">
        <title>Draft genome of the moderately acidophilic sulfate reducer Candidatus Desulfosporosinus acididurans strain M1.</title>
        <authorList>
            <person name="Poehlein A."/>
            <person name="Petzsch P."/>
            <person name="Johnson B.D."/>
            <person name="Schloemann M."/>
            <person name="Daniel R."/>
            <person name="Muehling M."/>
        </authorList>
    </citation>
    <scope>NUCLEOTIDE SEQUENCE [LARGE SCALE GENOMIC DNA]</scope>
    <source>
        <strain evidence="3 4">M1</strain>
    </source>
</reference>
<dbReference type="NCBIfam" id="TIGR04272">
    <property type="entry name" value="cxxc_cxxc_Mbark"/>
    <property type="match status" value="1"/>
</dbReference>
<protein>
    <submittedName>
        <fullName evidence="3">Uncharacterized protein</fullName>
    </submittedName>
</protein>
<dbReference type="Proteomes" id="UP000036356">
    <property type="component" value="Unassembled WGS sequence"/>
</dbReference>
<dbReference type="STRING" id="476652.DEAC_c09730"/>
<evidence type="ECO:0000313" key="3">
    <source>
        <dbReference type="EMBL" id="KLU67039.1"/>
    </source>
</evidence>
<keyword evidence="4" id="KW-1185">Reference proteome</keyword>
<accession>A0A0J1FUD1</accession>
<name>A0A0J1FUD1_9FIRM</name>
<feature type="domain" description="Probable zinc-binding" evidence="1">
    <location>
        <begin position="44"/>
        <end position="91"/>
    </location>
</feature>
<sequence length="140" mass="16334">MVYVWLPALKKYLCLSLIRVIITSGWAEPVTFFYVRGISFMAFEDKELVCKDCGATFIFTAGEQEFYAEKGFENEPQRCRECRNARKASRNAQEGRSREMFTVVCADCGVETQVPFQPTSDRPVYCRECYQHHRPAREQY</sequence>
<evidence type="ECO:0000313" key="4">
    <source>
        <dbReference type="Proteomes" id="UP000036356"/>
    </source>
</evidence>
<organism evidence="3 4">
    <name type="scientific">Desulfosporosinus acididurans</name>
    <dbReference type="NCBI Taxonomy" id="476652"/>
    <lineage>
        <taxon>Bacteria</taxon>
        <taxon>Bacillati</taxon>
        <taxon>Bacillota</taxon>
        <taxon>Clostridia</taxon>
        <taxon>Eubacteriales</taxon>
        <taxon>Desulfitobacteriaceae</taxon>
        <taxon>Desulfosporosinus</taxon>
    </lineage>
</organism>
<dbReference type="AlphaFoldDB" id="A0A0J1FUD1"/>
<feature type="domain" description="CxxC-x17-CxxC" evidence="2">
    <location>
        <begin position="98"/>
        <end position="134"/>
    </location>
</feature>
<dbReference type="Gene3D" id="3.90.10.10">
    <property type="entry name" value="Cytochrome C3"/>
    <property type="match status" value="1"/>
</dbReference>
<dbReference type="InterPro" id="IPR026363">
    <property type="entry name" value="CxxC-x17-CxxC_dom"/>
</dbReference>
<comment type="caution">
    <text evidence="3">The sequence shown here is derived from an EMBL/GenBank/DDBJ whole genome shotgun (WGS) entry which is preliminary data.</text>
</comment>
<evidence type="ECO:0000259" key="1">
    <source>
        <dbReference type="Pfam" id="PF13451"/>
    </source>
</evidence>
<proteinExistence type="predicted"/>
<dbReference type="Pfam" id="PF13451">
    <property type="entry name" value="zf_Tbcl"/>
    <property type="match status" value="1"/>
</dbReference>
<evidence type="ECO:0000259" key="2">
    <source>
        <dbReference type="Pfam" id="PF23477"/>
    </source>
</evidence>
<dbReference type="EMBL" id="LDZY01000003">
    <property type="protein sequence ID" value="KLU67039.1"/>
    <property type="molecule type" value="Genomic_DNA"/>
</dbReference>